<evidence type="ECO:0000256" key="3">
    <source>
        <dbReference type="ARBA" id="ARBA00022989"/>
    </source>
</evidence>
<feature type="domain" description="ABC transmembrane type-2" evidence="7">
    <location>
        <begin position="23"/>
        <end position="255"/>
    </location>
</feature>
<evidence type="ECO:0000256" key="5">
    <source>
        <dbReference type="ARBA" id="ARBA00023251"/>
    </source>
</evidence>
<keyword evidence="3 6" id="KW-1133">Transmembrane helix</keyword>
<evidence type="ECO:0000313" key="9">
    <source>
        <dbReference type="Proteomes" id="UP000662857"/>
    </source>
</evidence>
<dbReference type="Proteomes" id="UP000662857">
    <property type="component" value="Chromosome"/>
</dbReference>
<dbReference type="GO" id="GO:0046677">
    <property type="term" value="P:response to antibiotic"/>
    <property type="evidence" value="ECO:0007669"/>
    <property type="project" value="UniProtKB-KW"/>
</dbReference>
<feature type="transmembrane region" description="Helical" evidence="6">
    <location>
        <begin position="113"/>
        <end position="133"/>
    </location>
</feature>
<sequence length="258" mass="27734">MTGRSTLAVFEYHLSGYRRVWRGTVFSSFVMPVLFFLGMGLMVGEYVDRGGALDLPYAQFIGAGLLAFTGVQVAMIESGFPVLGNFKWHKIYYGMAAAPPRVSDMIAGQLGYISLRVLVTATAFLLVMIPFGAVASAGAVFAPLIAVLVGLAVAAPMFAYSATIDSPNLMAIMFRFAQLPMMLFSGVFFPIEQLPGGLQPLAYALPLYHGVELCRAVVLGAAYAGSAWPIAAHLGYLLLWVVAGFALATVRFRTRLAR</sequence>
<comment type="subcellular location">
    <subcellularLocation>
        <location evidence="6">Cell membrane</location>
        <topology evidence="6">Multi-pass membrane protein</topology>
    </subcellularLocation>
    <subcellularLocation>
        <location evidence="1">Membrane</location>
        <topology evidence="1">Multi-pass membrane protein</topology>
    </subcellularLocation>
</comment>
<proteinExistence type="inferred from homology"/>
<dbReference type="PROSITE" id="PS51012">
    <property type="entry name" value="ABC_TM2"/>
    <property type="match status" value="1"/>
</dbReference>
<dbReference type="InterPro" id="IPR051784">
    <property type="entry name" value="Nod_factor_ABC_transporter"/>
</dbReference>
<gene>
    <name evidence="8" type="ORF">JQS43_16160</name>
</gene>
<accession>A0A895Y614</accession>
<dbReference type="InterPro" id="IPR000412">
    <property type="entry name" value="ABC_2_transport"/>
</dbReference>
<dbReference type="KEGG" id="nhy:JQS43_16160"/>
<organism evidence="8 9">
    <name type="scientific">Natronosporangium hydrolyticum</name>
    <dbReference type="NCBI Taxonomy" id="2811111"/>
    <lineage>
        <taxon>Bacteria</taxon>
        <taxon>Bacillati</taxon>
        <taxon>Actinomycetota</taxon>
        <taxon>Actinomycetes</taxon>
        <taxon>Micromonosporales</taxon>
        <taxon>Micromonosporaceae</taxon>
        <taxon>Natronosporangium</taxon>
    </lineage>
</organism>
<dbReference type="InterPro" id="IPR013525">
    <property type="entry name" value="ABC2_TM"/>
</dbReference>
<keyword evidence="6" id="KW-1003">Cell membrane</keyword>
<dbReference type="InterPro" id="IPR047817">
    <property type="entry name" value="ABC2_TM_bact-type"/>
</dbReference>
<evidence type="ECO:0000256" key="6">
    <source>
        <dbReference type="RuleBase" id="RU361157"/>
    </source>
</evidence>
<dbReference type="Pfam" id="PF01061">
    <property type="entry name" value="ABC2_membrane"/>
    <property type="match status" value="1"/>
</dbReference>
<feature type="transmembrane region" description="Helical" evidence="6">
    <location>
        <begin position="55"/>
        <end position="76"/>
    </location>
</feature>
<feature type="transmembrane region" description="Helical" evidence="6">
    <location>
        <begin position="20"/>
        <end position="43"/>
    </location>
</feature>
<dbReference type="AlphaFoldDB" id="A0A895Y614"/>
<evidence type="ECO:0000256" key="2">
    <source>
        <dbReference type="ARBA" id="ARBA00022692"/>
    </source>
</evidence>
<keyword evidence="2 6" id="KW-0812">Transmembrane</keyword>
<protein>
    <recommendedName>
        <fullName evidence="6">Transport permease protein</fullName>
    </recommendedName>
</protein>
<evidence type="ECO:0000313" key="8">
    <source>
        <dbReference type="EMBL" id="QSB13164.1"/>
    </source>
</evidence>
<name>A0A895Y614_9ACTN</name>
<keyword evidence="5" id="KW-0046">Antibiotic resistance</keyword>
<dbReference type="GO" id="GO:0043190">
    <property type="term" value="C:ATP-binding cassette (ABC) transporter complex"/>
    <property type="evidence" value="ECO:0007669"/>
    <property type="project" value="InterPro"/>
</dbReference>
<keyword evidence="4 6" id="KW-0472">Membrane</keyword>
<reference evidence="8" key="1">
    <citation type="submission" date="2021-02" db="EMBL/GenBank/DDBJ databases">
        <title>Natrosporangium hydrolyticum gen. nov., sp. nov, a haloalkaliphilic actinobacterium from a soda solonchak soil.</title>
        <authorList>
            <person name="Sorokin D.Y."/>
            <person name="Khijniak T.V."/>
            <person name="Zakharycheva A.P."/>
            <person name="Boueva O.V."/>
            <person name="Ariskina E.V."/>
            <person name="Hahnke R.L."/>
            <person name="Bunk B."/>
            <person name="Sproer C."/>
            <person name="Schumann P."/>
            <person name="Evtushenko L.I."/>
            <person name="Kublanov I.V."/>
        </authorList>
    </citation>
    <scope>NUCLEOTIDE SEQUENCE</scope>
    <source>
        <strain evidence="8">DSM 106523</strain>
    </source>
</reference>
<feature type="transmembrane region" description="Helical" evidence="6">
    <location>
        <begin position="140"/>
        <end position="160"/>
    </location>
</feature>
<dbReference type="PANTHER" id="PTHR43229">
    <property type="entry name" value="NODULATION PROTEIN J"/>
    <property type="match status" value="1"/>
</dbReference>
<dbReference type="PIRSF" id="PIRSF006648">
    <property type="entry name" value="DrrB"/>
    <property type="match status" value="1"/>
</dbReference>
<evidence type="ECO:0000256" key="1">
    <source>
        <dbReference type="ARBA" id="ARBA00004141"/>
    </source>
</evidence>
<dbReference type="PRINTS" id="PR00164">
    <property type="entry name" value="ABC2TRNSPORT"/>
</dbReference>
<keyword evidence="9" id="KW-1185">Reference proteome</keyword>
<feature type="transmembrane region" description="Helical" evidence="6">
    <location>
        <begin position="172"/>
        <end position="191"/>
    </location>
</feature>
<feature type="transmembrane region" description="Helical" evidence="6">
    <location>
        <begin position="230"/>
        <end position="250"/>
    </location>
</feature>
<keyword evidence="6" id="KW-0813">Transport</keyword>
<evidence type="ECO:0000259" key="7">
    <source>
        <dbReference type="PROSITE" id="PS51012"/>
    </source>
</evidence>
<comment type="similarity">
    <text evidence="6">Belongs to the ABC-2 integral membrane protein family.</text>
</comment>
<dbReference type="PANTHER" id="PTHR43229:SF2">
    <property type="entry name" value="NODULATION PROTEIN J"/>
    <property type="match status" value="1"/>
</dbReference>
<evidence type="ECO:0000256" key="4">
    <source>
        <dbReference type="ARBA" id="ARBA00023136"/>
    </source>
</evidence>
<dbReference type="EMBL" id="CP070499">
    <property type="protein sequence ID" value="QSB13164.1"/>
    <property type="molecule type" value="Genomic_DNA"/>
</dbReference>
<dbReference type="GO" id="GO:0140359">
    <property type="term" value="F:ABC-type transporter activity"/>
    <property type="evidence" value="ECO:0007669"/>
    <property type="project" value="InterPro"/>
</dbReference>
<dbReference type="RefSeq" id="WP_239675237.1">
    <property type="nucleotide sequence ID" value="NZ_CP070499.1"/>
</dbReference>